<dbReference type="EC" id="2.1.1.-" evidence="4"/>
<dbReference type="Gene3D" id="3.40.50.150">
    <property type="entry name" value="Vaccinia Virus protein VP39"/>
    <property type="match status" value="1"/>
</dbReference>
<dbReference type="GO" id="GO:0008168">
    <property type="term" value="F:methyltransferase activity"/>
    <property type="evidence" value="ECO:0007669"/>
    <property type="project" value="UniProtKB-UniRule"/>
</dbReference>
<keyword evidence="2 4" id="KW-0489">Methyltransferase</keyword>
<keyword evidence="3 5" id="KW-0808">Transferase</keyword>
<evidence type="ECO:0000313" key="5">
    <source>
        <dbReference type="EMBL" id="MBB5065876.1"/>
    </source>
</evidence>
<dbReference type="EMBL" id="JACHIO010000021">
    <property type="protein sequence ID" value="MBB5065876.1"/>
    <property type="molecule type" value="Genomic_DNA"/>
</dbReference>
<comment type="caution">
    <text evidence="5">The sequence shown here is derived from an EMBL/GenBank/DDBJ whole genome shotgun (WGS) entry which is preliminary data.</text>
</comment>
<dbReference type="Pfam" id="PF04072">
    <property type="entry name" value="LCM"/>
    <property type="match status" value="1"/>
</dbReference>
<evidence type="ECO:0000256" key="4">
    <source>
        <dbReference type="RuleBase" id="RU362030"/>
    </source>
</evidence>
<dbReference type="PANTHER" id="PTHR43619:SF2">
    <property type="entry name" value="S-ADENOSYL-L-METHIONINE-DEPENDENT METHYLTRANSFERASES SUPERFAMILY PROTEIN"/>
    <property type="match status" value="1"/>
</dbReference>
<dbReference type="PANTHER" id="PTHR43619">
    <property type="entry name" value="S-ADENOSYL-L-METHIONINE-DEPENDENT METHYLTRANSFERASE YKTD-RELATED"/>
    <property type="match status" value="1"/>
</dbReference>
<protein>
    <recommendedName>
        <fullName evidence="4">S-adenosyl-L-methionine-dependent methyltransferase</fullName>
        <ecNumber evidence="4">2.1.1.-</ecNumber>
    </recommendedName>
</protein>
<dbReference type="RefSeq" id="WP_184258944.1">
    <property type="nucleotide sequence ID" value="NZ_JACHIO010000021.1"/>
</dbReference>
<gene>
    <name evidence="5" type="ORF">HDF15_004246</name>
</gene>
<evidence type="ECO:0000256" key="1">
    <source>
        <dbReference type="ARBA" id="ARBA00008138"/>
    </source>
</evidence>
<dbReference type="NCBIfam" id="TIGR00027">
    <property type="entry name" value="mthyl_TIGR00027"/>
    <property type="match status" value="1"/>
</dbReference>
<comment type="function">
    <text evidence="4">Exhibits S-adenosyl-L-methionine-dependent methyltransferase activity.</text>
</comment>
<dbReference type="AlphaFoldDB" id="A0A7W7ZV98"/>
<sequence>MHEAQPSRTALRVALRRAAHQIHDALPLVFNDPLAVRILGPEHREELNRTPDSIKRPFSAALRAFMVARARLAEDTLAHSLTADGTRQYLVLGAGLDTFAYRNPYPQVRVFEVDHPATQAWKRECLAAADIAIPETMRFVPVDFERQSLTEELHATGFDSTLPTVTAWLGVVPYLTLEAFRATTTLLGSFATGSQVIFDYAQPREVLPPVEQQMLDSMSERVALAGEPFQRFFTPEALVAELALAGLRVVEDLDSTSLTARYFSGRSDGLLLRGKGGRICVAQSG</sequence>
<dbReference type="GO" id="GO:0032259">
    <property type="term" value="P:methylation"/>
    <property type="evidence" value="ECO:0007669"/>
    <property type="project" value="UniProtKB-KW"/>
</dbReference>
<comment type="similarity">
    <text evidence="1 4">Belongs to the UPF0677 family.</text>
</comment>
<dbReference type="InterPro" id="IPR029063">
    <property type="entry name" value="SAM-dependent_MTases_sf"/>
</dbReference>
<proteinExistence type="inferred from homology"/>
<evidence type="ECO:0000256" key="2">
    <source>
        <dbReference type="ARBA" id="ARBA00022603"/>
    </source>
</evidence>
<name>A0A7W7ZV98_9BACT</name>
<dbReference type="SUPFAM" id="SSF53335">
    <property type="entry name" value="S-adenosyl-L-methionine-dependent methyltransferases"/>
    <property type="match status" value="1"/>
</dbReference>
<dbReference type="Proteomes" id="UP000584867">
    <property type="component" value="Unassembled WGS sequence"/>
</dbReference>
<accession>A0A7W7ZV98</accession>
<reference evidence="5 6" key="1">
    <citation type="submission" date="2020-08" db="EMBL/GenBank/DDBJ databases">
        <title>Genomic Encyclopedia of Type Strains, Phase IV (KMG-V): Genome sequencing to study the core and pangenomes of soil and plant-associated prokaryotes.</title>
        <authorList>
            <person name="Whitman W."/>
        </authorList>
    </citation>
    <scope>NUCLEOTIDE SEQUENCE [LARGE SCALE GENOMIC DNA]</scope>
    <source>
        <strain evidence="5 6">X5P3</strain>
    </source>
</reference>
<dbReference type="InterPro" id="IPR007213">
    <property type="entry name" value="Ppm1/Ppm2/Tcmp"/>
</dbReference>
<evidence type="ECO:0000313" key="6">
    <source>
        <dbReference type="Proteomes" id="UP000584867"/>
    </source>
</evidence>
<keyword evidence="4" id="KW-0949">S-adenosyl-L-methionine</keyword>
<evidence type="ECO:0000256" key="3">
    <source>
        <dbReference type="ARBA" id="ARBA00022679"/>
    </source>
</evidence>
<dbReference type="InterPro" id="IPR011610">
    <property type="entry name" value="SAM_mthyl_Trfase_ML2640-like"/>
</dbReference>
<organism evidence="5 6">
    <name type="scientific">Granulicella mallensis</name>
    <dbReference type="NCBI Taxonomy" id="940614"/>
    <lineage>
        <taxon>Bacteria</taxon>
        <taxon>Pseudomonadati</taxon>
        <taxon>Acidobacteriota</taxon>
        <taxon>Terriglobia</taxon>
        <taxon>Terriglobales</taxon>
        <taxon>Acidobacteriaceae</taxon>
        <taxon>Granulicella</taxon>
    </lineage>
</organism>